<reference evidence="2" key="1">
    <citation type="submission" date="2017-12" db="EMBL/GenBank/DDBJ databases">
        <title>Gene loss provides genomic basis for host adaptation in cereal stripe rust fungi.</title>
        <authorList>
            <person name="Xia C."/>
        </authorList>
    </citation>
    <scope>NUCLEOTIDE SEQUENCE [LARGE SCALE GENOMIC DNA]</scope>
    <source>
        <strain evidence="2">93-210</strain>
    </source>
</reference>
<comment type="caution">
    <text evidence="2">The sequence shown here is derived from an EMBL/GenBank/DDBJ whole genome shotgun (WGS) entry which is preliminary data.</text>
</comment>
<protein>
    <submittedName>
        <fullName evidence="2">Uncharacterized protein</fullName>
    </submittedName>
</protein>
<organism evidence="2 3">
    <name type="scientific">Puccinia striiformis</name>
    <dbReference type="NCBI Taxonomy" id="27350"/>
    <lineage>
        <taxon>Eukaryota</taxon>
        <taxon>Fungi</taxon>
        <taxon>Dikarya</taxon>
        <taxon>Basidiomycota</taxon>
        <taxon>Pucciniomycotina</taxon>
        <taxon>Pucciniomycetes</taxon>
        <taxon>Pucciniales</taxon>
        <taxon>Pucciniaceae</taxon>
        <taxon>Puccinia</taxon>
    </lineage>
</organism>
<evidence type="ECO:0000313" key="2">
    <source>
        <dbReference type="EMBL" id="POW16068.1"/>
    </source>
</evidence>
<evidence type="ECO:0000313" key="3">
    <source>
        <dbReference type="Proteomes" id="UP000239156"/>
    </source>
</evidence>
<dbReference type="VEuPathDB" id="FungiDB:PSHT_00712"/>
<proteinExistence type="predicted"/>
<feature type="non-terminal residue" evidence="2">
    <location>
        <position position="321"/>
    </location>
</feature>
<feature type="region of interest" description="Disordered" evidence="1">
    <location>
        <begin position="1"/>
        <end position="20"/>
    </location>
</feature>
<dbReference type="Proteomes" id="UP000239156">
    <property type="component" value="Unassembled WGS sequence"/>
</dbReference>
<dbReference type="VEuPathDB" id="FungiDB:PSTT_01607"/>
<gene>
    <name evidence="2" type="ORF">PSTT_01607</name>
</gene>
<evidence type="ECO:0000256" key="1">
    <source>
        <dbReference type="SAM" id="MobiDB-lite"/>
    </source>
</evidence>
<dbReference type="AlphaFoldDB" id="A0A2S4W2U6"/>
<name>A0A2S4W2U6_9BASI</name>
<sequence length="321" mass="35452">MKPGTSEESPHNQPPDTIAPQMHSWNTILLVYVLAAVAHQANGSVLHSRKVDALIGQDKTCGKIGLTRYCNIKRFRTTTTKKYSKKSTQTSSTRELIQFVSPTALHGNVLPPRKDGTIPAIADCANLNQKEPKDPAGILPKWDLSGCCDATKFDKLVINLTQTSCSKLKKKKKQDKTPNKKILITEDSWNLGSVGAMQHEANGSVLHPRKVDALIGQDRTCGKGLTRYCNTRRVKMIQTAQKQILQEVVPPRRDGTIPTKADCVKLMQQEVKDPEAVENADWQLSGCCDATKFDKWDQKPNNNVLVTDSSWALGCGIATYS</sequence>
<accession>A0A2S4W2U6</accession>
<dbReference type="EMBL" id="PKSL01000009">
    <property type="protein sequence ID" value="POW16068.1"/>
    <property type="molecule type" value="Genomic_DNA"/>
</dbReference>
<keyword evidence="3" id="KW-1185">Reference proteome</keyword>
<dbReference type="VEuPathDB" id="FungiDB:PSHT_01126"/>